<dbReference type="RefSeq" id="WP_317626921.1">
    <property type="nucleotide sequence ID" value="NZ_JANFFA010000004.1"/>
</dbReference>
<dbReference type="Proteomes" id="UP001227162">
    <property type="component" value="Unassembled WGS sequence"/>
</dbReference>
<organism evidence="1 2">
    <name type="scientific">Rhodalgimonas zhirmunskyi</name>
    <dbReference type="NCBI Taxonomy" id="2964767"/>
    <lineage>
        <taxon>Bacteria</taxon>
        <taxon>Pseudomonadati</taxon>
        <taxon>Pseudomonadota</taxon>
        <taxon>Alphaproteobacteria</taxon>
        <taxon>Rhodobacterales</taxon>
        <taxon>Roseobacteraceae</taxon>
        <taxon>Rhodalgimonas</taxon>
    </lineage>
</organism>
<reference evidence="1" key="2">
    <citation type="submission" date="2023-04" db="EMBL/GenBank/DDBJ databases">
        <title>'Rhodoalgimonas zhirmunskyi' gen. nov., isolated from a red alga.</title>
        <authorList>
            <person name="Nedashkovskaya O.I."/>
            <person name="Otstavnykh N.Y."/>
            <person name="Bystritskaya E.P."/>
            <person name="Balabanova L.A."/>
            <person name="Isaeva M.P."/>
        </authorList>
    </citation>
    <scope>NUCLEOTIDE SEQUENCE</scope>
    <source>
        <strain evidence="1">10Alg 79</strain>
    </source>
</reference>
<keyword evidence="2" id="KW-1185">Reference proteome</keyword>
<dbReference type="AlphaFoldDB" id="A0AAJ1UD34"/>
<accession>A0AAJ1UD34</accession>
<dbReference type="EMBL" id="JANFFA010000004">
    <property type="protein sequence ID" value="MDQ2095298.1"/>
    <property type="molecule type" value="Genomic_DNA"/>
</dbReference>
<proteinExistence type="predicted"/>
<evidence type="ECO:0000313" key="2">
    <source>
        <dbReference type="Proteomes" id="UP001227162"/>
    </source>
</evidence>
<protein>
    <submittedName>
        <fullName evidence="1">Uncharacterized protein</fullName>
    </submittedName>
</protein>
<gene>
    <name evidence="1" type="ORF">NOI20_14360</name>
</gene>
<name>A0AAJ1UD34_9RHOB</name>
<evidence type="ECO:0000313" key="1">
    <source>
        <dbReference type="EMBL" id="MDQ2095298.1"/>
    </source>
</evidence>
<sequence>MTRIGKSLIMALILGGALPVTTARAALHPYHDRVAQIEMLLASEKLAHALDMAPIESLLLLGMGPTGKIGWSVESEACKLTITLIPVPPSMPGPTNYKIDDISACE</sequence>
<comment type="caution">
    <text evidence="1">The sequence shown here is derived from an EMBL/GenBank/DDBJ whole genome shotgun (WGS) entry which is preliminary data.</text>
</comment>
<reference evidence="1" key="1">
    <citation type="submission" date="2022-07" db="EMBL/GenBank/DDBJ databases">
        <authorList>
            <person name="Otstavnykh N."/>
            <person name="Isaeva M."/>
            <person name="Bystritskaya E."/>
        </authorList>
    </citation>
    <scope>NUCLEOTIDE SEQUENCE</scope>
    <source>
        <strain evidence="1">10Alg 79</strain>
    </source>
</reference>